<evidence type="ECO:0000256" key="8">
    <source>
        <dbReference type="SAM" id="Phobius"/>
    </source>
</evidence>
<feature type="region of interest" description="Disordered" evidence="7">
    <location>
        <begin position="209"/>
        <end position="318"/>
    </location>
</feature>
<organism evidence="10 11">
    <name type="scientific">Colletotrichum lupini</name>
    <dbReference type="NCBI Taxonomy" id="145971"/>
    <lineage>
        <taxon>Eukaryota</taxon>
        <taxon>Fungi</taxon>
        <taxon>Dikarya</taxon>
        <taxon>Ascomycota</taxon>
        <taxon>Pezizomycotina</taxon>
        <taxon>Sordariomycetes</taxon>
        <taxon>Hypocreomycetidae</taxon>
        <taxon>Glomerellales</taxon>
        <taxon>Glomerellaceae</taxon>
        <taxon>Colletotrichum</taxon>
        <taxon>Colletotrichum acutatum species complex</taxon>
    </lineage>
</organism>
<feature type="transmembrane region" description="Helical" evidence="8">
    <location>
        <begin position="365"/>
        <end position="385"/>
    </location>
</feature>
<dbReference type="InterPro" id="IPR029044">
    <property type="entry name" value="Nucleotide-diphossugar_trans"/>
</dbReference>
<feature type="compositionally biased region" description="Polar residues" evidence="7">
    <location>
        <begin position="303"/>
        <end position="318"/>
    </location>
</feature>
<proteinExistence type="predicted"/>
<feature type="transmembrane region" description="Helical" evidence="8">
    <location>
        <begin position="838"/>
        <end position="862"/>
    </location>
</feature>
<feature type="transmembrane region" description="Helical" evidence="8">
    <location>
        <begin position="947"/>
        <end position="963"/>
    </location>
</feature>
<feature type="compositionally biased region" description="Low complexity" evidence="7">
    <location>
        <begin position="153"/>
        <end position="181"/>
    </location>
</feature>
<feature type="region of interest" description="Disordered" evidence="7">
    <location>
        <begin position="149"/>
        <end position="181"/>
    </location>
</feature>
<gene>
    <name evidence="10" type="ORF">CLUP02_14194</name>
</gene>
<dbReference type="EMBL" id="CP019479">
    <property type="protein sequence ID" value="UQC88669.1"/>
    <property type="molecule type" value="Genomic_DNA"/>
</dbReference>
<dbReference type="AlphaFoldDB" id="A0A9Q8T3R5"/>
<keyword evidence="3" id="KW-0808">Transferase</keyword>
<comment type="subcellular location">
    <subcellularLocation>
        <location evidence="1">Membrane</location>
        <topology evidence="1">Multi-pass membrane protein</topology>
    </subcellularLocation>
</comment>
<keyword evidence="11" id="KW-1185">Reference proteome</keyword>
<evidence type="ECO:0000313" key="10">
    <source>
        <dbReference type="EMBL" id="UQC88669.1"/>
    </source>
</evidence>
<evidence type="ECO:0000313" key="11">
    <source>
        <dbReference type="Proteomes" id="UP000830671"/>
    </source>
</evidence>
<reference evidence="10" key="1">
    <citation type="journal article" date="2021" name="Mol. Plant Microbe Interact.">
        <title>Complete Genome Sequence of the Plant-Pathogenic Fungus Colletotrichum lupini.</title>
        <authorList>
            <person name="Baroncelli R."/>
            <person name="Pensec F."/>
            <person name="Da Lio D."/>
            <person name="Boufleur T."/>
            <person name="Vicente I."/>
            <person name="Sarrocco S."/>
            <person name="Picot A."/>
            <person name="Baraldi E."/>
            <person name="Sukno S."/>
            <person name="Thon M."/>
            <person name="Le Floch G."/>
        </authorList>
    </citation>
    <scope>NUCLEOTIDE SEQUENCE</scope>
    <source>
        <strain evidence="10">IMI 504893</strain>
    </source>
</reference>
<dbReference type="RefSeq" id="XP_049150272.1">
    <property type="nucleotide sequence ID" value="XM_049293126.1"/>
</dbReference>
<keyword evidence="2" id="KW-0328">Glycosyltransferase</keyword>
<dbReference type="Gene3D" id="3.90.550.10">
    <property type="entry name" value="Spore Coat Polysaccharide Biosynthesis Protein SpsA, Chain A"/>
    <property type="match status" value="1"/>
</dbReference>
<keyword evidence="4 8" id="KW-0812">Transmembrane</keyword>
<dbReference type="InterPro" id="IPR001173">
    <property type="entry name" value="Glyco_trans_2-like"/>
</dbReference>
<feature type="transmembrane region" description="Helical" evidence="8">
    <location>
        <begin position="746"/>
        <end position="770"/>
    </location>
</feature>
<accession>A0A9Q8T3R5</accession>
<feature type="compositionally biased region" description="Low complexity" evidence="7">
    <location>
        <begin position="218"/>
        <end position="236"/>
    </location>
</feature>
<dbReference type="KEGG" id="clup:CLUP02_14194"/>
<feature type="transmembrane region" description="Helical" evidence="8">
    <location>
        <begin position="874"/>
        <end position="897"/>
    </location>
</feature>
<feature type="domain" description="Glycosyltransferase 2-like" evidence="9">
    <location>
        <begin position="543"/>
        <end position="727"/>
    </location>
</feature>
<evidence type="ECO:0000256" key="2">
    <source>
        <dbReference type="ARBA" id="ARBA00022676"/>
    </source>
</evidence>
<name>A0A9Q8T3R5_9PEZI</name>
<dbReference type="Pfam" id="PF13632">
    <property type="entry name" value="Glyco_trans_2_3"/>
    <property type="match status" value="1"/>
</dbReference>
<dbReference type="PANTHER" id="PTHR43867">
    <property type="entry name" value="CELLULOSE SYNTHASE CATALYTIC SUBUNIT A [UDP-FORMING]"/>
    <property type="match status" value="1"/>
</dbReference>
<evidence type="ECO:0000256" key="1">
    <source>
        <dbReference type="ARBA" id="ARBA00004141"/>
    </source>
</evidence>
<evidence type="ECO:0000259" key="9">
    <source>
        <dbReference type="Pfam" id="PF13632"/>
    </source>
</evidence>
<dbReference type="Proteomes" id="UP000830671">
    <property type="component" value="Chromosome 7"/>
</dbReference>
<feature type="transmembrane region" description="Helical" evidence="8">
    <location>
        <begin position="705"/>
        <end position="731"/>
    </location>
</feature>
<feature type="transmembrane region" description="Helical" evidence="8">
    <location>
        <begin position="397"/>
        <end position="421"/>
    </location>
</feature>
<dbReference type="GO" id="GO:0016020">
    <property type="term" value="C:membrane"/>
    <property type="evidence" value="ECO:0007669"/>
    <property type="project" value="UniProtKB-SubCell"/>
</dbReference>
<evidence type="ECO:0000256" key="4">
    <source>
        <dbReference type="ARBA" id="ARBA00022692"/>
    </source>
</evidence>
<dbReference type="PANTHER" id="PTHR43867:SF2">
    <property type="entry name" value="CELLULOSE SYNTHASE CATALYTIC SUBUNIT A [UDP-FORMING]"/>
    <property type="match status" value="1"/>
</dbReference>
<dbReference type="SUPFAM" id="SSF53448">
    <property type="entry name" value="Nucleotide-diphospho-sugar transferases"/>
    <property type="match status" value="1"/>
</dbReference>
<protein>
    <submittedName>
        <fullName evidence="10">Glycosyltransferase family 2</fullName>
    </submittedName>
</protein>
<keyword evidence="6 8" id="KW-0472">Membrane</keyword>
<evidence type="ECO:0000256" key="3">
    <source>
        <dbReference type="ARBA" id="ARBA00022679"/>
    </source>
</evidence>
<evidence type="ECO:0000256" key="6">
    <source>
        <dbReference type="ARBA" id="ARBA00023136"/>
    </source>
</evidence>
<sequence>MYVPDVSAGPPSKLLVPCLACQLLLSPRLIPFPLTLPPEKHKRREARPFVNPSLFLYTPSPRPDRHSDSCLSSQSRLLEVCVWVPLVQKLLLLDDISVDAPVLQLLLHVLSGHRLVNTAIMMGGHGRPQQGQDYPEGEMVEIDVLQGHHHPHQNQYQPPYQNNNQQMQQNQQYQQPQYQEQYQEYSQNPYGSPYQNEPTQSQEQFGRALTNNAPSPYQQQEGFQPPYNQQQQYQQPHAVSGDELYGPPGWANRHSIGMAGAPSIGPSISGMDTPVESRSATPTLKSGANTPFDHLAAPRHPWSTDSTPNSPMNQSHQSLQNLLPGQASPVLAKEWVEGSDQIARLHKRDDSDIWGGWKRHVFRMVPILTILATGMYLVYLALRIYCVISAQQLAKEIYAQAWVFIAVEITVAIPSIMHNIWTMWSMKKRQRPKLRLMGEDVPTVDVLLTCCGEEDDLVLDTARAACDVDYPRDRFRVIICDDGKSEGLESGIAALAMTYPNVHYLCRPKYPGVPHHFKAGNLNYALDFVHTMPGGAGQFMAALDADMIPERDWLRAILPHMLIDPKVALACPPQLFYNTPPSDPLAQSLDFFVHVIEPIKDALGVAWCTGSGYCVRREALDEIGNFPLGSLAEDVATSTLMLGKGWKTAYIHEPLQFGTVPEDYGGHLKQRTRWAIGTVDTSFKLNFCLYGEKVKQMTVAQRFSGFLYATLSLYTILLTLSMFAIPIILVMGKPLVAYANYEQLRWLIRACFAATLTNRLCEFALFIPAGYHTGQRGSRYQLWMSPYIALCIIRSFILPTWLGGQTQAFKPTGSLGSALNERDPKTRKGMFRRLWGILFNYMAIFHLAFVYLTLVGVVLTSYRCFYVNDELRDILMCLITHAFWPPLTFIFICSSLWTPIAYAIDPPNMPDREQLLERDPKTFVAHPTPQSKKIAFGGQAAWFETELTVTSAYTILVFVLSFIY</sequence>
<keyword evidence="5 8" id="KW-1133">Transmembrane helix</keyword>
<dbReference type="GO" id="GO:0016757">
    <property type="term" value="F:glycosyltransferase activity"/>
    <property type="evidence" value="ECO:0007669"/>
    <property type="project" value="UniProtKB-KW"/>
</dbReference>
<dbReference type="CDD" id="cd06421">
    <property type="entry name" value="CESA_CelA_like"/>
    <property type="match status" value="1"/>
</dbReference>
<evidence type="ECO:0000256" key="7">
    <source>
        <dbReference type="SAM" id="MobiDB-lite"/>
    </source>
</evidence>
<dbReference type="InterPro" id="IPR050321">
    <property type="entry name" value="Glycosyltr_2/OpgH_subfam"/>
</dbReference>
<feature type="transmembrane region" description="Helical" evidence="8">
    <location>
        <begin position="782"/>
        <end position="802"/>
    </location>
</feature>
<feature type="compositionally biased region" description="Polar residues" evidence="7">
    <location>
        <begin position="276"/>
        <end position="289"/>
    </location>
</feature>
<evidence type="ECO:0000256" key="5">
    <source>
        <dbReference type="ARBA" id="ARBA00022989"/>
    </source>
</evidence>
<dbReference type="GeneID" id="73348136"/>